<reference evidence="4" key="1">
    <citation type="submission" date="2016-07" db="EMBL/GenBank/DDBJ databases">
        <title>Frankia sp. NRRL B-16219 Genome sequencing.</title>
        <authorList>
            <person name="Ghodhbane-Gtari F."/>
            <person name="Swanson E."/>
            <person name="Gueddou A."/>
            <person name="Louati M."/>
            <person name="Nouioui I."/>
            <person name="Hezbri K."/>
            <person name="Abebe-Akele F."/>
            <person name="Simpson S."/>
            <person name="Morris K."/>
            <person name="Thomas K."/>
            <person name="Gtari M."/>
            <person name="Tisa L.S."/>
        </authorList>
    </citation>
    <scope>NUCLEOTIDE SEQUENCE [LARGE SCALE GENOMIC DNA]</scope>
    <source>
        <strain evidence="4">NRRL B-16219</strain>
    </source>
</reference>
<dbReference type="PANTHER" id="PTHR31435:SF10">
    <property type="entry name" value="BSR4717 PROTEIN"/>
    <property type="match status" value="1"/>
</dbReference>
<protein>
    <submittedName>
        <fullName evidence="3">Acetyltransferase</fullName>
    </submittedName>
</protein>
<dbReference type="Gene3D" id="3.40.630.30">
    <property type="match status" value="1"/>
</dbReference>
<feature type="region of interest" description="Disordered" evidence="1">
    <location>
        <begin position="92"/>
        <end position="114"/>
    </location>
</feature>
<dbReference type="PROSITE" id="PS51729">
    <property type="entry name" value="GNAT_YJDJ"/>
    <property type="match status" value="1"/>
</dbReference>
<feature type="compositionally biased region" description="Low complexity" evidence="1">
    <location>
        <begin position="100"/>
        <end position="114"/>
    </location>
</feature>
<dbReference type="InterPro" id="IPR031165">
    <property type="entry name" value="GNAT_YJDJ"/>
</dbReference>
<dbReference type="EMBL" id="MAXA01000235">
    <property type="protein sequence ID" value="OHV24473.1"/>
    <property type="molecule type" value="Genomic_DNA"/>
</dbReference>
<feature type="domain" description="N-acetyltransferase" evidence="2">
    <location>
        <begin position="6"/>
        <end position="93"/>
    </location>
</feature>
<dbReference type="SUPFAM" id="SSF55729">
    <property type="entry name" value="Acyl-CoA N-acyltransferases (Nat)"/>
    <property type="match status" value="1"/>
</dbReference>
<dbReference type="RefSeq" id="WP_071065594.1">
    <property type="nucleotide sequence ID" value="NZ_MAXA01000235.1"/>
</dbReference>
<keyword evidence="3" id="KW-0808">Transferase</keyword>
<accession>A0A1S1PNV2</accession>
<gene>
    <name evidence="3" type="ORF">BBK14_06065</name>
</gene>
<name>A0A1S1PNV2_9ACTN</name>
<dbReference type="Pfam" id="PF14542">
    <property type="entry name" value="Acetyltransf_CG"/>
    <property type="match status" value="1"/>
</dbReference>
<keyword evidence="4" id="KW-1185">Reference proteome</keyword>
<dbReference type="InterPro" id="IPR045057">
    <property type="entry name" value="Gcn5-rel_NAT"/>
</dbReference>
<evidence type="ECO:0000313" key="4">
    <source>
        <dbReference type="Proteomes" id="UP000179769"/>
    </source>
</evidence>
<dbReference type="AlphaFoldDB" id="A0A1S1PNV2"/>
<evidence type="ECO:0000256" key="1">
    <source>
        <dbReference type="SAM" id="MobiDB-lite"/>
    </source>
</evidence>
<evidence type="ECO:0000259" key="2">
    <source>
        <dbReference type="PROSITE" id="PS51729"/>
    </source>
</evidence>
<dbReference type="GO" id="GO:0016740">
    <property type="term" value="F:transferase activity"/>
    <property type="evidence" value="ECO:0007669"/>
    <property type="project" value="UniProtKB-KW"/>
</dbReference>
<organism evidence="3 4">
    <name type="scientific">Parafrankia soli</name>
    <dbReference type="NCBI Taxonomy" id="2599596"/>
    <lineage>
        <taxon>Bacteria</taxon>
        <taxon>Bacillati</taxon>
        <taxon>Actinomycetota</taxon>
        <taxon>Actinomycetes</taxon>
        <taxon>Frankiales</taxon>
        <taxon>Frankiaceae</taxon>
        <taxon>Parafrankia</taxon>
    </lineage>
</organism>
<dbReference type="Proteomes" id="UP000179769">
    <property type="component" value="Unassembled WGS sequence"/>
</dbReference>
<dbReference type="PANTHER" id="PTHR31435">
    <property type="entry name" value="PROTEIN NATD1"/>
    <property type="match status" value="1"/>
</dbReference>
<evidence type="ECO:0000313" key="3">
    <source>
        <dbReference type="EMBL" id="OHV24473.1"/>
    </source>
</evidence>
<dbReference type="InterPro" id="IPR016181">
    <property type="entry name" value="Acyl_CoA_acyltransferase"/>
</dbReference>
<sequence length="114" mass="11804">MDVTVVDNPPAGRFEARTPTGEVAGFAEYTRSSSRIIFTHTEVDPAYKGTGVGSALAAGALDSARAQGLAVIPRCPFIKAYIDRHPAYADLVRRPSTSSPAHEPAPGAGPTAGP</sequence>
<dbReference type="CDD" id="cd04301">
    <property type="entry name" value="NAT_SF"/>
    <property type="match status" value="1"/>
</dbReference>
<proteinExistence type="predicted"/>
<comment type="caution">
    <text evidence="3">The sequence shown here is derived from an EMBL/GenBank/DDBJ whole genome shotgun (WGS) entry which is preliminary data.</text>
</comment>
<dbReference type="OrthoDB" id="5405911at2"/>